<dbReference type="Pfam" id="PF03860">
    <property type="entry name" value="Csp"/>
    <property type="match status" value="1"/>
</dbReference>
<dbReference type="PANTHER" id="PTHR37310">
    <property type="entry name" value="CYTOPLASMIC PROTEIN-RELATED"/>
    <property type="match status" value="1"/>
</dbReference>
<dbReference type="CDD" id="cd08026">
    <property type="entry name" value="DUF326"/>
    <property type="match status" value="1"/>
</dbReference>
<accession>A0ABY9JSW8</accession>
<keyword evidence="2" id="KW-1185">Reference proteome</keyword>
<reference evidence="1 2" key="1">
    <citation type="submission" date="2023-06" db="EMBL/GenBank/DDBJ databases">
        <title>Five Gram-positive bacteria isolated from mangrove sediments in Shenzhen, Guangdong, China.</title>
        <authorList>
            <person name="Yu S."/>
            <person name="Zheng W."/>
            <person name="Huang Y."/>
        </authorList>
    </citation>
    <scope>NUCLEOTIDE SEQUENCE [LARGE SCALE GENOMIC DNA]</scope>
    <source>
        <strain evidence="1 2">SaN35-3</strain>
    </source>
</reference>
<evidence type="ECO:0000313" key="1">
    <source>
        <dbReference type="EMBL" id="WLR41358.1"/>
    </source>
</evidence>
<dbReference type="RefSeq" id="WP_226541130.1">
    <property type="nucleotide sequence ID" value="NZ_CP129013.1"/>
</dbReference>
<name>A0ABY9JSW8_9BACI</name>
<organism evidence="1 2">
    <name type="scientific">Bacillus carboniphilus</name>
    <dbReference type="NCBI Taxonomy" id="86663"/>
    <lineage>
        <taxon>Bacteria</taxon>
        <taxon>Bacillati</taxon>
        <taxon>Bacillota</taxon>
        <taxon>Bacilli</taxon>
        <taxon>Bacillales</taxon>
        <taxon>Bacillaceae</taxon>
        <taxon>Bacillus</taxon>
    </lineage>
</organism>
<sequence>MYHQRNNTMPYGYNNATNVAGATTNNMSNVAGAATNNMANVAGAEANMPNMPQEVSPYQYGCQHPLLQTLQNCEAMCEHTLTCLLYMNDSACRACQIQLLMDCGDICGVAAKFVARNSPCCQVILRACAQICEACACECAKYPDPESQMCAQMCMHCANECKACLR</sequence>
<protein>
    <submittedName>
        <fullName evidence="1">Four-helix bundle copper-binding protein</fullName>
    </submittedName>
</protein>
<evidence type="ECO:0000313" key="2">
    <source>
        <dbReference type="Proteomes" id="UP001197974"/>
    </source>
</evidence>
<gene>
    <name evidence="1" type="ORF">LC087_10580</name>
</gene>
<dbReference type="PANTHER" id="PTHR37310:SF1">
    <property type="entry name" value="CYTOPLASMIC PROTEIN"/>
    <property type="match status" value="1"/>
</dbReference>
<dbReference type="Gene3D" id="1.20.1270.360">
    <property type="match status" value="1"/>
</dbReference>
<dbReference type="InterPro" id="IPR044543">
    <property type="entry name" value="YHJQ-like"/>
</dbReference>
<dbReference type="InterPro" id="IPR005560">
    <property type="entry name" value="Csp_YhjQ"/>
</dbReference>
<proteinExistence type="predicted"/>
<dbReference type="Proteomes" id="UP001197974">
    <property type="component" value="Chromosome"/>
</dbReference>
<dbReference type="EMBL" id="CP129013">
    <property type="protein sequence ID" value="WLR41358.1"/>
    <property type="molecule type" value="Genomic_DNA"/>
</dbReference>